<evidence type="ECO:0000256" key="1">
    <source>
        <dbReference type="ARBA" id="ARBA00022723"/>
    </source>
</evidence>
<dbReference type="PROSITE" id="PS51677">
    <property type="entry name" value="NODB"/>
    <property type="match status" value="1"/>
</dbReference>
<comment type="caution">
    <text evidence="4">The sequence shown here is derived from an EMBL/GenBank/DDBJ whole genome shotgun (WGS) entry which is preliminary data.</text>
</comment>
<dbReference type="EMBL" id="JAFLVX010000024">
    <property type="protein sequence ID" value="MBO0477337.1"/>
    <property type="molecule type" value="Genomic_DNA"/>
</dbReference>
<dbReference type="InterPro" id="IPR002509">
    <property type="entry name" value="NODB_dom"/>
</dbReference>
<keyword evidence="1" id="KW-0479">Metal-binding</keyword>
<sequence>MTSEKFSPVKYGVSKLADSVYYSSIEDAWEKKDPQPIGEELLILDELFSSELGKVYQGTRSDKSSVLIYESDVLRNESDKYGTLANDFKGVVFKDVTLSTTQDNKDVEGKTYRIQEEITVGGTTYVSLFNKENEFIGFVNKTNVALSSGEEGSEVAFNKYVTVTTKNKEVYENFDFKVMGNTSQIGNKTYLAKTKFYHHNGYTYVGLYDLNNKFKGYVNEDFVTVGEGRQGAPISYDKYVILVKDYDIWKDFSWQPKAKANQYKNQVFKAKEIFYHTNGSEYLSLYNNKDQLVGFISREATKDSGAQGEYVSYNKYITIKNQNYSLWSSFNWTERHNTKTFANKTFLARGIYYHFNGDKYLSVYDNKGYWLGYLNANGATVANGPEGSYRSFNRYVSVTNNNYNTWQNFSWKKKNQTNKYTNQTIYAKGVYHHYNGSEYYSLYNNKNQWLGYVNKNAVTLAAGSQGIYHSYGRRVTMSSRNYNVYRNFNGDKKNVNVKNKTYTAKGIYYHFSGARYFSLYDGNKWVGYINANAEQSYDMNKLIPNQESLLAVHQVIQQKILDTSSNPRNVIDRVLSMSTINRRDVTYEGGYFVVSLKGKNVGTNAVKLTPKEIAPAVNYRMLPQSEIKGAIPSLNRNKKYVALTFDDGPNPYTTPQLLNTLKQKKVKATFFMLGGSVNANPSVARRVVNEGHQIGSHSYSHPQLTGLSGAQIINEMRSTDKAIYFATGKLPKTYRPPYGAANRFVSNTVKKPSITWSVDTRDWESRNPVAINNVVNRTVHNGAIILLHDIHQPSVNSVPTMIDNLRRQGYEFVTIDELLEMQERPLHGYYSQYREFRY</sequence>
<dbReference type="SUPFAM" id="SSF88713">
    <property type="entry name" value="Glycoside hydrolase/deacetylase"/>
    <property type="match status" value="1"/>
</dbReference>
<reference evidence="4 5" key="1">
    <citation type="submission" date="2021-03" db="EMBL/GenBank/DDBJ databases">
        <title>Enterococcal diversity collection.</title>
        <authorList>
            <person name="Gilmore M.S."/>
            <person name="Schwartzman J."/>
            <person name="Van Tyne D."/>
            <person name="Martin M."/>
            <person name="Earl A.M."/>
            <person name="Manson A.L."/>
            <person name="Straub T."/>
            <person name="Salamzade R."/>
            <person name="Saavedra J."/>
            <person name="Lebreton F."/>
            <person name="Prichula J."/>
            <person name="Schaufler K."/>
            <person name="Gaca A."/>
            <person name="Sgardioli B."/>
            <person name="Wagenaar J."/>
            <person name="Strong T."/>
        </authorList>
    </citation>
    <scope>NUCLEOTIDE SEQUENCE [LARGE SCALE GENOMIC DNA]</scope>
    <source>
        <strain evidence="4 5">DIV0080</strain>
    </source>
</reference>
<evidence type="ECO:0000313" key="4">
    <source>
        <dbReference type="EMBL" id="MBO0477337.1"/>
    </source>
</evidence>
<proteinExistence type="predicted"/>
<dbReference type="Pfam" id="PF01522">
    <property type="entry name" value="Polysacc_deac_1"/>
    <property type="match status" value="1"/>
</dbReference>
<organism evidence="4 5">
    <name type="scientific">Candidatus Vagococcus giribetii</name>
    <dbReference type="NCBI Taxonomy" id="2230876"/>
    <lineage>
        <taxon>Bacteria</taxon>
        <taxon>Bacillati</taxon>
        <taxon>Bacillota</taxon>
        <taxon>Bacilli</taxon>
        <taxon>Lactobacillales</taxon>
        <taxon>Enterococcaceae</taxon>
        <taxon>Vagococcus</taxon>
    </lineage>
</organism>
<dbReference type="Gene3D" id="3.20.20.370">
    <property type="entry name" value="Glycoside hydrolase/deacetylase"/>
    <property type="match status" value="1"/>
</dbReference>
<dbReference type="Proteomes" id="UP000664857">
    <property type="component" value="Unassembled WGS sequence"/>
</dbReference>
<accession>A0ABS3HUB2</accession>
<keyword evidence="5" id="KW-1185">Reference proteome</keyword>
<evidence type="ECO:0000256" key="2">
    <source>
        <dbReference type="ARBA" id="ARBA00022801"/>
    </source>
</evidence>
<evidence type="ECO:0000313" key="5">
    <source>
        <dbReference type="Proteomes" id="UP000664857"/>
    </source>
</evidence>
<protein>
    <submittedName>
        <fullName evidence="4">Polysaccharide deacetylase family protein</fullName>
    </submittedName>
</protein>
<dbReference type="PANTHER" id="PTHR10587:SF133">
    <property type="entry name" value="CHITIN DEACETYLASE 1-RELATED"/>
    <property type="match status" value="1"/>
</dbReference>
<dbReference type="InterPro" id="IPR011330">
    <property type="entry name" value="Glyco_hydro/deAcase_b/a-brl"/>
</dbReference>
<dbReference type="RefSeq" id="WP_206967205.1">
    <property type="nucleotide sequence ID" value="NZ_JAFLVX010000024.1"/>
</dbReference>
<keyword evidence="2" id="KW-0378">Hydrolase</keyword>
<dbReference type="InterPro" id="IPR050248">
    <property type="entry name" value="Polysacc_deacetylase_ArnD"/>
</dbReference>
<evidence type="ECO:0000259" key="3">
    <source>
        <dbReference type="PROSITE" id="PS51677"/>
    </source>
</evidence>
<feature type="domain" description="NodB homology" evidence="3">
    <location>
        <begin position="639"/>
        <end position="813"/>
    </location>
</feature>
<gene>
    <name evidence="4" type="ORF">DOK76_09650</name>
</gene>
<name>A0ABS3HUB2_9ENTE</name>
<dbReference type="PANTHER" id="PTHR10587">
    <property type="entry name" value="GLYCOSYL TRANSFERASE-RELATED"/>
    <property type="match status" value="1"/>
</dbReference>